<evidence type="ECO:0000313" key="6">
    <source>
        <dbReference type="Proteomes" id="UP000472971"/>
    </source>
</evidence>
<dbReference type="InterPro" id="IPR036291">
    <property type="entry name" value="NAD(P)-bd_dom_sf"/>
</dbReference>
<dbReference type="Pfam" id="PF01370">
    <property type="entry name" value="Epimerase"/>
    <property type="match status" value="1"/>
</dbReference>
<evidence type="ECO:0000313" key="7">
    <source>
        <dbReference type="Proteomes" id="UP000570010"/>
    </source>
</evidence>
<dbReference type="NCBIfam" id="TIGR01777">
    <property type="entry name" value="yfcH"/>
    <property type="match status" value="1"/>
</dbReference>
<dbReference type="Pfam" id="PF08338">
    <property type="entry name" value="DUF1731"/>
    <property type="match status" value="1"/>
</dbReference>
<organism evidence="5 6">
    <name type="scientific">Bacillus aquiflavi</name>
    <dbReference type="NCBI Taxonomy" id="2672567"/>
    <lineage>
        <taxon>Bacteria</taxon>
        <taxon>Bacillati</taxon>
        <taxon>Bacillota</taxon>
        <taxon>Bacilli</taxon>
        <taxon>Bacillales</taxon>
        <taxon>Bacillaceae</taxon>
        <taxon>Bacillus</taxon>
    </lineage>
</organism>
<proteinExistence type="inferred from homology"/>
<sequence>MKIVIAGGSGFIGRKLTNILLSKGHEIVILTRKDKKSSGNVSYVKWLEKGTSPESELKNADALINLAGVSINDGRWNANHQKQIYDSRMAATDELFRIISLLDKKPSVLINASAIGIYPASKSAIYTEDSVETANNFLGKTVYDWENKAKQVEAQAIRAVFMRFGVVLGNEGGALPLMALPYKLFVGGTVGSGEQWVSWVHVMDAVRAIVFALENDNLRGPVNVTSPSPVQMKDFGKTIGSVLHRPHWFPVPSFVMKLVLGQKSALVLEGQLVIPKVLKDEGFQFKFPSLNSALTDLLTKK</sequence>
<keyword evidence="6" id="KW-1185">Reference proteome</keyword>
<comment type="caution">
    <text evidence="5">The sequence shown here is derived from an EMBL/GenBank/DDBJ whole genome shotgun (WGS) entry which is preliminary data.</text>
</comment>
<feature type="domain" description="NAD-dependent epimerase/dehydratase" evidence="2">
    <location>
        <begin position="3"/>
        <end position="217"/>
    </location>
</feature>
<dbReference type="CDD" id="cd05242">
    <property type="entry name" value="SDR_a8"/>
    <property type="match status" value="1"/>
</dbReference>
<dbReference type="SUPFAM" id="SSF51735">
    <property type="entry name" value="NAD(P)-binding Rossmann-fold domains"/>
    <property type="match status" value="1"/>
</dbReference>
<evidence type="ECO:0000259" key="3">
    <source>
        <dbReference type="Pfam" id="PF08338"/>
    </source>
</evidence>
<gene>
    <name evidence="5" type="ORF">G4D64_01885</name>
    <name evidence="4" type="ORF">H1Z61_01890</name>
</gene>
<feature type="domain" description="DUF1731" evidence="3">
    <location>
        <begin position="251"/>
        <end position="297"/>
    </location>
</feature>
<dbReference type="AlphaFoldDB" id="A0A6B3VVC2"/>
<dbReference type="EMBL" id="JACEIO010000003">
    <property type="protein sequence ID" value="MBA4535922.1"/>
    <property type="molecule type" value="Genomic_DNA"/>
</dbReference>
<name>A0A6B3VVC2_9BACI</name>
<dbReference type="InterPro" id="IPR001509">
    <property type="entry name" value="Epimerase_deHydtase"/>
</dbReference>
<dbReference type="PANTHER" id="PTHR11092">
    <property type="entry name" value="SUGAR NUCLEOTIDE EPIMERASE RELATED"/>
    <property type="match status" value="1"/>
</dbReference>
<evidence type="ECO:0000259" key="2">
    <source>
        <dbReference type="Pfam" id="PF01370"/>
    </source>
</evidence>
<dbReference type="Gene3D" id="3.40.50.720">
    <property type="entry name" value="NAD(P)-binding Rossmann-like Domain"/>
    <property type="match status" value="1"/>
</dbReference>
<dbReference type="InterPro" id="IPR013549">
    <property type="entry name" value="DUF1731"/>
</dbReference>
<dbReference type="Proteomes" id="UP000570010">
    <property type="component" value="Unassembled WGS sequence"/>
</dbReference>
<protein>
    <submittedName>
        <fullName evidence="5">TIGR01777 family protein</fullName>
    </submittedName>
</protein>
<accession>A0A6B3VVC2</accession>
<evidence type="ECO:0000313" key="5">
    <source>
        <dbReference type="EMBL" id="NEY80297.1"/>
    </source>
</evidence>
<reference evidence="4 7" key="2">
    <citation type="submission" date="2020-07" db="EMBL/GenBank/DDBJ databases">
        <authorList>
            <person name="Feng H."/>
        </authorList>
    </citation>
    <scope>NUCLEOTIDE SEQUENCE [LARGE SCALE GENOMIC DNA]</scope>
    <source>
        <strain evidence="4">S-12</strain>
        <strain evidence="7">s-12</strain>
    </source>
</reference>
<comment type="similarity">
    <text evidence="1">Belongs to the NAD(P)-dependent epimerase/dehydratase family. SDR39U1 subfamily.</text>
</comment>
<evidence type="ECO:0000313" key="4">
    <source>
        <dbReference type="EMBL" id="MBA4535922.1"/>
    </source>
</evidence>
<dbReference type="EMBL" id="JAAIWN010000003">
    <property type="protein sequence ID" value="NEY80297.1"/>
    <property type="molecule type" value="Genomic_DNA"/>
</dbReference>
<dbReference type="RefSeq" id="WP_163239569.1">
    <property type="nucleotide sequence ID" value="NZ_JAAIWN010000003.1"/>
</dbReference>
<evidence type="ECO:0000256" key="1">
    <source>
        <dbReference type="ARBA" id="ARBA00009353"/>
    </source>
</evidence>
<dbReference type="PANTHER" id="PTHR11092:SF0">
    <property type="entry name" value="EPIMERASE FAMILY PROTEIN SDR39U1"/>
    <property type="match status" value="1"/>
</dbReference>
<dbReference type="InterPro" id="IPR010099">
    <property type="entry name" value="SDR39U1"/>
</dbReference>
<reference evidence="5 6" key="1">
    <citation type="submission" date="2020-02" db="EMBL/GenBank/DDBJ databases">
        <title>Bacillus aquiflavi sp. nov., isolated from yellow water of strong flavor Chinese baijiu in Yibin region of China.</title>
        <authorList>
            <person name="Xie J."/>
        </authorList>
    </citation>
    <scope>NUCLEOTIDE SEQUENCE [LARGE SCALE GENOMIC DNA]</scope>
    <source>
        <strain evidence="5 6">3H-10</strain>
    </source>
</reference>
<dbReference type="Proteomes" id="UP000472971">
    <property type="component" value="Unassembled WGS sequence"/>
</dbReference>